<evidence type="ECO:0000256" key="1">
    <source>
        <dbReference type="SAM" id="Phobius"/>
    </source>
</evidence>
<dbReference type="Proteomes" id="UP000240996">
    <property type="component" value="Unassembled WGS sequence"/>
</dbReference>
<keyword evidence="3" id="KW-1185">Reference proteome</keyword>
<accession>A0A2T4YM71</accession>
<dbReference type="EMBL" id="PZZN01000003">
    <property type="protein sequence ID" value="PTM44502.1"/>
    <property type="molecule type" value="Genomic_DNA"/>
</dbReference>
<feature type="transmembrane region" description="Helical" evidence="1">
    <location>
        <begin position="36"/>
        <end position="57"/>
    </location>
</feature>
<keyword evidence="1" id="KW-0472">Membrane</keyword>
<reference evidence="2 3" key="1">
    <citation type="submission" date="2018-04" db="EMBL/GenBank/DDBJ databases">
        <title>Genomic Encyclopedia of Type Strains, Phase III (KMG-III): the genomes of soil and plant-associated and newly described type strains.</title>
        <authorList>
            <person name="Whitman W."/>
        </authorList>
    </citation>
    <scope>NUCLEOTIDE SEQUENCE [LARGE SCALE GENOMIC DNA]</scope>
    <source>
        <strain evidence="2 3">NW12</strain>
    </source>
</reference>
<organism evidence="2 3">
    <name type="scientific">Sphingomonas aerolata</name>
    <dbReference type="NCBI Taxonomy" id="185951"/>
    <lineage>
        <taxon>Bacteria</taxon>
        <taxon>Pseudomonadati</taxon>
        <taxon>Pseudomonadota</taxon>
        <taxon>Alphaproteobacteria</taxon>
        <taxon>Sphingomonadales</taxon>
        <taxon>Sphingomonadaceae</taxon>
        <taxon>Sphingomonas</taxon>
    </lineage>
</organism>
<gene>
    <name evidence="2" type="ORF">C8J24_2708</name>
</gene>
<sequence length="87" mass="8964">MTAIETSATPMTSMAGAAADAAAAGPVIRSAWLAPGFYLAFLFGALFLFAIGLLLLWRSAKKLRRFPAPAGNGLGSAWSGQHPSPTT</sequence>
<keyword evidence="1" id="KW-0812">Transmembrane</keyword>
<dbReference type="AlphaFoldDB" id="A0A2T4YM71"/>
<protein>
    <submittedName>
        <fullName evidence="2">Uncharacterized protein</fullName>
    </submittedName>
</protein>
<keyword evidence="1" id="KW-1133">Transmembrane helix</keyword>
<dbReference type="RefSeq" id="WP_146163686.1">
    <property type="nucleotide sequence ID" value="NZ_PZZN01000003.1"/>
</dbReference>
<evidence type="ECO:0000313" key="3">
    <source>
        <dbReference type="Proteomes" id="UP000240996"/>
    </source>
</evidence>
<evidence type="ECO:0000313" key="2">
    <source>
        <dbReference type="EMBL" id="PTM44502.1"/>
    </source>
</evidence>
<proteinExistence type="predicted"/>
<name>A0A2T4YM71_9SPHN</name>
<comment type="caution">
    <text evidence="2">The sequence shown here is derived from an EMBL/GenBank/DDBJ whole genome shotgun (WGS) entry which is preliminary data.</text>
</comment>